<dbReference type="EMBL" id="CP116967">
    <property type="protein sequence ID" value="WNM57321.1"/>
    <property type="molecule type" value="Genomic_DNA"/>
</dbReference>
<evidence type="ECO:0000256" key="4">
    <source>
        <dbReference type="ARBA" id="ARBA00022695"/>
    </source>
</evidence>
<evidence type="ECO:0000256" key="1">
    <source>
        <dbReference type="ARBA" id="ARBA00001946"/>
    </source>
</evidence>
<dbReference type="Proteomes" id="UP001302719">
    <property type="component" value="Chromosome"/>
</dbReference>
<evidence type="ECO:0000259" key="10">
    <source>
        <dbReference type="Pfam" id="PF01909"/>
    </source>
</evidence>
<keyword evidence="12" id="KW-1185">Reference proteome</keyword>
<keyword evidence="5" id="KW-0479">Metal-binding</keyword>
<dbReference type="InterPro" id="IPR052038">
    <property type="entry name" value="Type-VII_TA_antitoxin"/>
</dbReference>
<dbReference type="GO" id="GO:0046872">
    <property type="term" value="F:metal ion binding"/>
    <property type="evidence" value="ECO:0007669"/>
    <property type="project" value="UniProtKB-KW"/>
</dbReference>
<keyword evidence="3" id="KW-0808">Transferase</keyword>
<accession>A0AA96G9D9</accession>
<evidence type="ECO:0000256" key="9">
    <source>
        <dbReference type="ARBA" id="ARBA00038276"/>
    </source>
</evidence>
<keyword evidence="7" id="KW-0067">ATP-binding</keyword>
<dbReference type="InterPro" id="IPR002934">
    <property type="entry name" value="Polymerase_NTP_transf_dom"/>
</dbReference>
<dbReference type="Pfam" id="PF01909">
    <property type="entry name" value="NTP_transf_2"/>
    <property type="match status" value="1"/>
</dbReference>
<dbReference type="SUPFAM" id="SSF81301">
    <property type="entry name" value="Nucleotidyltransferase"/>
    <property type="match status" value="1"/>
</dbReference>
<dbReference type="RefSeq" id="WP_312641661.1">
    <property type="nucleotide sequence ID" value="NZ_CP116967.1"/>
</dbReference>
<evidence type="ECO:0000256" key="3">
    <source>
        <dbReference type="ARBA" id="ARBA00022679"/>
    </source>
</evidence>
<proteinExistence type="inferred from homology"/>
<name>A0AA96G9D9_9BACT</name>
<reference evidence="11 12" key="1">
    <citation type="submission" date="2023-01" db="EMBL/GenBank/DDBJ databases">
        <title>Cultivation and genomic characterization of new, ubiquitous marine nitrite-oxidizing bacteria from the Nitrospirales.</title>
        <authorList>
            <person name="Mueller A.J."/>
            <person name="Daebeler A."/>
            <person name="Herbold C.W."/>
            <person name="Kirkegaard R.H."/>
            <person name="Daims H."/>
        </authorList>
    </citation>
    <scope>NUCLEOTIDE SEQUENCE [LARGE SCALE GENOMIC DNA]</scope>
    <source>
        <strain evidence="11 12">VA</strain>
    </source>
</reference>
<feature type="domain" description="Polymerase nucleotidyl transferase" evidence="10">
    <location>
        <begin position="32"/>
        <end position="99"/>
    </location>
</feature>
<evidence type="ECO:0000256" key="7">
    <source>
        <dbReference type="ARBA" id="ARBA00022840"/>
    </source>
</evidence>
<protein>
    <submittedName>
        <fullName evidence="11">Nucleotidyltransferase family protein</fullName>
    </submittedName>
</protein>
<keyword evidence="4" id="KW-0548">Nucleotidyltransferase</keyword>
<comment type="cofactor">
    <cofactor evidence="1">
        <name>Mg(2+)</name>
        <dbReference type="ChEBI" id="CHEBI:18420"/>
    </cofactor>
</comment>
<gene>
    <name evidence="11" type="ORF">PP769_15280</name>
</gene>
<dbReference type="GO" id="GO:0016779">
    <property type="term" value="F:nucleotidyltransferase activity"/>
    <property type="evidence" value="ECO:0007669"/>
    <property type="project" value="UniProtKB-KW"/>
</dbReference>
<dbReference type="PANTHER" id="PTHR33571">
    <property type="entry name" value="SSL8005 PROTEIN"/>
    <property type="match status" value="1"/>
</dbReference>
<comment type="similarity">
    <text evidence="9">Belongs to the MntA antitoxin family.</text>
</comment>
<evidence type="ECO:0000313" key="12">
    <source>
        <dbReference type="Proteomes" id="UP001302719"/>
    </source>
</evidence>
<keyword evidence="8" id="KW-0460">Magnesium</keyword>
<keyword evidence="2" id="KW-1277">Toxin-antitoxin system</keyword>
<sequence length="103" mass="11354">MTGQPIMQTIREQIEAKRDNILALAASHGAHNIRLFGSVLRGEATGRSDVDFLVQMDEGRTLLDLIGLSQDLEELLHCKVDVVTDRGISPYLKERITAEAAPL</sequence>
<dbReference type="Gene3D" id="3.30.460.10">
    <property type="entry name" value="Beta Polymerase, domain 2"/>
    <property type="match status" value="1"/>
</dbReference>
<organism evidence="11 12">
    <name type="scientific">Candidatus Nitrospira allomarina</name>
    <dbReference type="NCBI Taxonomy" id="3020900"/>
    <lineage>
        <taxon>Bacteria</taxon>
        <taxon>Pseudomonadati</taxon>
        <taxon>Nitrospirota</taxon>
        <taxon>Nitrospiria</taxon>
        <taxon>Nitrospirales</taxon>
        <taxon>Nitrospiraceae</taxon>
        <taxon>Nitrospira</taxon>
    </lineage>
</organism>
<evidence type="ECO:0000256" key="8">
    <source>
        <dbReference type="ARBA" id="ARBA00022842"/>
    </source>
</evidence>
<dbReference type="CDD" id="cd05403">
    <property type="entry name" value="NT_KNTase_like"/>
    <property type="match status" value="1"/>
</dbReference>
<dbReference type="AlphaFoldDB" id="A0AA96G9D9"/>
<evidence type="ECO:0000256" key="6">
    <source>
        <dbReference type="ARBA" id="ARBA00022741"/>
    </source>
</evidence>
<evidence type="ECO:0000256" key="2">
    <source>
        <dbReference type="ARBA" id="ARBA00022649"/>
    </source>
</evidence>
<keyword evidence="6" id="KW-0547">Nucleotide-binding</keyword>
<evidence type="ECO:0000256" key="5">
    <source>
        <dbReference type="ARBA" id="ARBA00022723"/>
    </source>
</evidence>
<dbReference type="GO" id="GO:0005524">
    <property type="term" value="F:ATP binding"/>
    <property type="evidence" value="ECO:0007669"/>
    <property type="project" value="UniProtKB-KW"/>
</dbReference>
<dbReference type="PANTHER" id="PTHR33571:SF12">
    <property type="entry name" value="BSL3053 PROTEIN"/>
    <property type="match status" value="1"/>
</dbReference>
<dbReference type="KEGG" id="nall:PP769_15280"/>
<evidence type="ECO:0000313" key="11">
    <source>
        <dbReference type="EMBL" id="WNM57321.1"/>
    </source>
</evidence>
<dbReference type="InterPro" id="IPR043519">
    <property type="entry name" value="NT_sf"/>
</dbReference>